<dbReference type="Pfam" id="PF01812">
    <property type="entry name" value="5-FTHF_cyc-lig"/>
    <property type="match status" value="1"/>
</dbReference>
<feature type="compositionally biased region" description="Basic and acidic residues" evidence="4">
    <location>
        <begin position="43"/>
        <end position="54"/>
    </location>
</feature>
<dbReference type="PANTHER" id="PTHR23407">
    <property type="entry name" value="ATPASE INHIBITOR/5-FORMYLTETRAHYDROFOLATE CYCLO-LIGASE"/>
    <property type="match status" value="1"/>
</dbReference>
<evidence type="ECO:0000256" key="3">
    <source>
        <dbReference type="ARBA" id="ARBA00022840"/>
    </source>
</evidence>
<proteinExistence type="inferred from homology"/>
<keyword evidence="2" id="KW-0547">Nucleotide-binding</keyword>
<dbReference type="GO" id="GO:0030272">
    <property type="term" value="F:5-formyltetrahydrofolate cyclo-ligase activity"/>
    <property type="evidence" value="ECO:0007669"/>
    <property type="project" value="TreeGrafter"/>
</dbReference>
<dbReference type="eggNOG" id="COG0212">
    <property type="taxonomic scope" value="Bacteria"/>
</dbReference>
<dbReference type="AlphaFoldDB" id="K6V6X7"/>
<dbReference type="STRING" id="100225.SAMN05421595_0491"/>
<comment type="similarity">
    <text evidence="1">Belongs to the 5-formyltetrahydrofolate cyclo-ligase family.</text>
</comment>
<dbReference type="EMBL" id="BAGZ01000008">
    <property type="protein sequence ID" value="GAB77978.1"/>
    <property type="molecule type" value="Genomic_DNA"/>
</dbReference>
<sequence length="230" mass="24901">MDAPYRRGQTCPMSPHPAELTPSEITAVKKDMRARARARRAARAAEDDSTARRSRDADLIAEAVLDAPGLPGRGDWSGLVVASYLDMPTEPATDAMHRALTGRGARVIVPVLLPDMDLDWTDARYGRPGSREDPEQPTPRHGVDAVGSADLVIVPALLVDEQGWRLGQGGGCYDRALRRRPAHALVAALVDDDALVPWVPHTVHDRPVDAVIRPTSGWTHLPAGSSDLRK</sequence>
<reference evidence="5 6" key="1">
    <citation type="submission" date="2012-08" db="EMBL/GenBank/DDBJ databases">
        <title>Whole genome shotgun sequence of Austwickia chelonae NBRC 105200.</title>
        <authorList>
            <person name="Yoshida I."/>
            <person name="Hosoyama A."/>
            <person name="Tsuchikane K."/>
            <person name="Katsumata H."/>
            <person name="Ando Y."/>
            <person name="Ohji S."/>
            <person name="Hamada M."/>
            <person name="Tamura T."/>
            <person name="Yamazoe A."/>
            <person name="Yamazaki S."/>
            <person name="Fujita N."/>
        </authorList>
    </citation>
    <scope>NUCLEOTIDE SEQUENCE [LARGE SCALE GENOMIC DNA]</scope>
    <source>
        <strain evidence="5 6">NBRC 105200</strain>
    </source>
</reference>
<evidence type="ECO:0000256" key="4">
    <source>
        <dbReference type="SAM" id="MobiDB-lite"/>
    </source>
</evidence>
<feature type="region of interest" description="Disordered" evidence="4">
    <location>
        <begin position="1"/>
        <end position="54"/>
    </location>
</feature>
<dbReference type="GO" id="GO:0035999">
    <property type="term" value="P:tetrahydrofolate interconversion"/>
    <property type="evidence" value="ECO:0007669"/>
    <property type="project" value="TreeGrafter"/>
</dbReference>
<name>K6V6X7_9MICO</name>
<organism evidence="5 6">
    <name type="scientific">Austwickia chelonae NBRC 105200</name>
    <dbReference type="NCBI Taxonomy" id="1184607"/>
    <lineage>
        <taxon>Bacteria</taxon>
        <taxon>Bacillati</taxon>
        <taxon>Actinomycetota</taxon>
        <taxon>Actinomycetes</taxon>
        <taxon>Micrococcales</taxon>
        <taxon>Dermatophilaceae</taxon>
        <taxon>Austwickia</taxon>
    </lineage>
</organism>
<dbReference type="PANTHER" id="PTHR23407:SF1">
    <property type="entry name" value="5-FORMYLTETRAHYDROFOLATE CYCLO-LIGASE"/>
    <property type="match status" value="1"/>
</dbReference>
<evidence type="ECO:0000313" key="5">
    <source>
        <dbReference type="EMBL" id="GAB77978.1"/>
    </source>
</evidence>
<dbReference type="InterPro" id="IPR024185">
    <property type="entry name" value="FTHF_cligase-like_sf"/>
</dbReference>
<accession>K6V6X7</accession>
<keyword evidence="3" id="KW-0067">ATP-binding</keyword>
<dbReference type="Proteomes" id="UP000008495">
    <property type="component" value="Unassembled WGS sequence"/>
</dbReference>
<comment type="caution">
    <text evidence="5">The sequence shown here is derived from an EMBL/GenBank/DDBJ whole genome shotgun (WGS) entry which is preliminary data.</text>
</comment>
<evidence type="ECO:0000256" key="1">
    <source>
        <dbReference type="ARBA" id="ARBA00010638"/>
    </source>
</evidence>
<protein>
    <submittedName>
        <fullName evidence="5">5-formyltetrahydrofolate cyclo-ligase family protein</fullName>
    </submittedName>
</protein>
<dbReference type="GO" id="GO:0005524">
    <property type="term" value="F:ATP binding"/>
    <property type="evidence" value="ECO:0007669"/>
    <property type="project" value="UniProtKB-KW"/>
</dbReference>
<dbReference type="InterPro" id="IPR037171">
    <property type="entry name" value="NagB/RpiA_transferase-like"/>
</dbReference>
<keyword evidence="5" id="KW-0436">Ligase</keyword>
<evidence type="ECO:0000256" key="2">
    <source>
        <dbReference type="ARBA" id="ARBA00022741"/>
    </source>
</evidence>
<evidence type="ECO:0000313" key="6">
    <source>
        <dbReference type="Proteomes" id="UP000008495"/>
    </source>
</evidence>
<keyword evidence="6" id="KW-1185">Reference proteome</keyword>
<dbReference type="GO" id="GO:0009396">
    <property type="term" value="P:folic acid-containing compound biosynthetic process"/>
    <property type="evidence" value="ECO:0007669"/>
    <property type="project" value="TreeGrafter"/>
</dbReference>
<dbReference type="InterPro" id="IPR002698">
    <property type="entry name" value="FTHF_cligase"/>
</dbReference>
<dbReference type="Gene3D" id="3.40.50.10420">
    <property type="entry name" value="NagB/RpiA/CoA transferase-like"/>
    <property type="match status" value="1"/>
</dbReference>
<dbReference type="OrthoDB" id="3242798at2"/>
<gene>
    <name evidence="5" type="ORF">AUCHE_08_02210</name>
</gene>
<dbReference type="SUPFAM" id="SSF100950">
    <property type="entry name" value="NagB/RpiA/CoA transferase-like"/>
    <property type="match status" value="1"/>
</dbReference>